<protein>
    <submittedName>
        <fullName evidence="1">Uncharacterized protein</fullName>
    </submittedName>
</protein>
<gene>
    <name evidence="1" type="ORF">FA95DRAFT_1581585</name>
</gene>
<reference evidence="1" key="1">
    <citation type="submission" date="2021-02" db="EMBL/GenBank/DDBJ databases">
        <authorList>
            <consortium name="DOE Joint Genome Institute"/>
            <person name="Ahrendt S."/>
            <person name="Looney B.P."/>
            <person name="Miyauchi S."/>
            <person name="Morin E."/>
            <person name="Drula E."/>
            <person name="Courty P.E."/>
            <person name="Chicoki N."/>
            <person name="Fauchery L."/>
            <person name="Kohler A."/>
            <person name="Kuo A."/>
            <person name="Labutti K."/>
            <person name="Pangilinan J."/>
            <person name="Lipzen A."/>
            <person name="Riley R."/>
            <person name="Andreopoulos W."/>
            <person name="He G."/>
            <person name="Johnson J."/>
            <person name="Barry K.W."/>
            <person name="Grigoriev I.V."/>
            <person name="Nagy L."/>
            <person name="Hibbett D."/>
            <person name="Henrissat B."/>
            <person name="Matheny P.B."/>
            <person name="Labbe J."/>
            <person name="Martin F."/>
        </authorList>
    </citation>
    <scope>NUCLEOTIDE SEQUENCE</scope>
    <source>
        <strain evidence="1">FP105234-sp</strain>
    </source>
</reference>
<dbReference type="EMBL" id="MU275870">
    <property type="protein sequence ID" value="KAI0049681.1"/>
    <property type="molecule type" value="Genomic_DNA"/>
</dbReference>
<sequence>MGASHSKSDADSGEQVFYNDVPIQISGDLVHQLSDPSASPDVSPARQAALDAGVVSHIHAQAARLASEEEDVRQQIEAALERENLDRERTMAGGAAAAEDGEDTVGEVKSSAVLLGDLEEVRQRVDRYTERRKVAEGLDSVAQASKAVVSCLEANPGRSLNCHSEVSAFHSAVADVEQKYVQSLR</sequence>
<comment type="caution">
    <text evidence="1">The sequence shown here is derived from an EMBL/GenBank/DDBJ whole genome shotgun (WGS) entry which is preliminary data.</text>
</comment>
<dbReference type="Proteomes" id="UP000814033">
    <property type="component" value="Unassembled WGS sequence"/>
</dbReference>
<organism evidence="1 2">
    <name type="scientific">Auriscalpium vulgare</name>
    <dbReference type="NCBI Taxonomy" id="40419"/>
    <lineage>
        <taxon>Eukaryota</taxon>
        <taxon>Fungi</taxon>
        <taxon>Dikarya</taxon>
        <taxon>Basidiomycota</taxon>
        <taxon>Agaricomycotina</taxon>
        <taxon>Agaricomycetes</taxon>
        <taxon>Russulales</taxon>
        <taxon>Auriscalpiaceae</taxon>
        <taxon>Auriscalpium</taxon>
    </lineage>
</organism>
<accession>A0ACB8S1E3</accession>
<keyword evidence="2" id="KW-1185">Reference proteome</keyword>
<evidence type="ECO:0000313" key="1">
    <source>
        <dbReference type="EMBL" id="KAI0049681.1"/>
    </source>
</evidence>
<reference evidence="1" key="2">
    <citation type="journal article" date="2022" name="New Phytol.">
        <title>Evolutionary transition to the ectomycorrhizal habit in the genomes of a hyperdiverse lineage of mushroom-forming fungi.</title>
        <authorList>
            <person name="Looney B."/>
            <person name="Miyauchi S."/>
            <person name="Morin E."/>
            <person name="Drula E."/>
            <person name="Courty P.E."/>
            <person name="Kohler A."/>
            <person name="Kuo A."/>
            <person name="LaButti K."/>
            <person name="Pangilinan J."/>
            <person name="Lipzen A."/>
            <person name="Riley R."/>
            <person name="Andreopoulos W."/>
            <person name="He G."/>
            <person name="Johnson J."/>
            <person name="Nolan M."/>
            <person name="Tritt A."/>
            <person name="Barry K.W."/>
            <person name="Grigoriev I.V."/>
            <person name="Nagy L.G."/>
            <person name="Hibbett D."/>
            <person name="Henrissat B."/>
            <person name="Matheny P.B."/>
            <person name="Labbe J."/>
            <person name="Martin F.M."/>
        </authorList>
    </citation>
    <scope>NUCLEOTIDE SEQUENCE</scope>
    <source>
        <strain evidence="1">FP105234-sp</strain>
    </source>
</reference>
<proteinExistence type="predicted"/>
<name>A0ACB8S1E3_9AGAM</name>
<evidence type="ECO:0000313" key="2">
    <source>
        <dbReference type="Proteomes" id="UP000814033"/>
    </source>
</evidence>